<proteinExistence type="inferred from homology"/>
<evidence type="ECO:0000313" key="9">
    <source>
        <dbReference type="Proteomes" id="UP001589828"/>
    </source>
</evidence>
<keyword evidence="3" id="KW-0732">Signal</keyword>
<dbReference type="InterPro" id="IPR033985">
    <property type="entry name" value="SusD-like_N"/>
</dbReference>
<sequence>MKSKNIYILLTASLFMVTSGCKKFLEQPVLGQYQSDNFFTSDANAVLAVNAAYSQLTFTDASSNAIWVLGDLASDDAIKGSSDGDQSDFLSVQNFNINPSNSAVEAVWKRYYDGIFKCNVVTDGLATAKAGVSEATRTAALGQAEFLRAYYYFNLTAAYGDIPLHLKVETPEELQSPALPQAQIYAQIEKDCQAAAGVLPASWSGADAGRVTKGAALALLAKTYLFEKKWALAASTAAQVEALGFYSLLPVFSDNFKASTKNNAEAVFSILHTTGLSPFQGNTLNQWFAPRTLNGYGFYLPTQNLVSNFEKSTAGVDDPRLDYSVGRAGHPYYDSAFDPNWTSTGYVSKKHTQPLSEIPVSVKGDGNLNYQAIRFAEVLLTEAEALNESGNGAGALVPLNKVRKRARESYIYDPALSATTGGKVPDGLLPDITTTDQSTLRDAIRRERRSELALEFHRFFDIIRYGSAYATSTLKYKPNFNFTANQFFPIPESERQTNLKLGK</sequence>
<accession>A0ABV6LFG5</accession>
<comment type="caution">
    <text evidence="8">The sequence shown here is derived from an EMBL/GenBank/DDBJ whole genome shotgun (WGS) entry which is preliminary data.</text>
</comment>
<dbReference type="Pfam" id="PF07980">
    <property type="entry name" value="SusD_RagB"/>
    <property type="match status" value="1"/>
</dbReference>
<keyword evidence="9" id="KW-1185">Reference proteome</keyword>
<evidence type="ECO:0000259" key="7">
    <source>
        <dbReference type="Pfam" id="PF14322"/>
    </source>
</evidence>
<keyword evidence="4" id="KW-0472">Membrane</keyword>
<gene>
    <name evidence="8" type="ORF">ACFFGT_28665</name>
</gene>
<evidence type="ECO:0000256" key="4">
    <source>
        <dbReference type="ARBA" id="ARBA00023136"/>
    </source>
</evidence>
<evidence type="ECO:0000256" key="2">
    <source>
        <dbReference type="ARBA" id="ARBA00006275"/>
    </source>
</evidence>
<keyword evidence="5" id="KW-0998">Cell outer membrane</keyword>
<feature type="domain" description="RagB/SusD" evidence="6">
    <location>
        <begin position="286"/>
        <end position="486"/>
    </location>
</feature>
<evidence type="ECO:0000256" key="3">
    <source>
        <dbReference type="ARBA" id="ARBA00022729"/>
    </source>
</evidence>
<evidence type="ECO:0000313" key="8">
    <source>
        <dbReference type="EMBL" id="MFC0518222.1"/>
    </source>
</evidence>
<comment type="subcellular location">
    <subcellularLocation>
        <location evidence="1">Cell outer membrane</location>
    </subcellularLocation>
</comment>
<dbReference type="SUPFAM" id="SSF48452">
    <property type="entry name" value="TPR-like"/>
    <property type="match status" value="1"/>
</dbReference>
<dbReference type="Gene3D" id="1.25.40.390">
    <property type="match status" value="1"/>
</dbReference>
<evidence type="ECO:0000256" key="1">
    <source>
        <dbReference type="ARBA" id="ARBA00004442"/>
    </source>
</evidence>
<evidence type="ECO:0000256" key="5">
    <source>
        <dbReference type="ARBA" id="ARBA00023237"/>
    </source>
</evidence>
<dbReference type="PROSITE" id="PS51257">
    <property type="entry name" value="PROKAR_LIPOPROTEIN"/>
    <property type="match status" value="1"/>
</dbReference>
<feature type="domain" description="SusD-like N-terminal" evidence="7">
    <location>
        <begin position="89"/>
        <end position="225"/>
    </location>
</feature>
<dbReference type="Pfam" id="PF14322">
    <property type="entry name" value="SusD-like_3"/>
    <property type="match status" value="1"/>
</dbReference>
<dbReference type="InterPro" id="IPR012944">
    <property type="entry name" value="SusD_RagB_dom"/>
</dbReference>
<reference evidence="8 9" key="1">
    <citation type="submission" date="2024-09" db="EMBL/GenBank/DDBJ databases">
        <authorList>
            <person name="Sun Q."/>
            <person name="Mori K."/>
        </authorList>
    </citation>
    <scope>NUCLEOTIDE SEQUENCE [LARGE SCALE GENOMIC DNA]</scope>
    <source>
        <strain evidence="8 9">NCAIM B.02415</strain>
    </source>
</reference>
<dbReference type="InterPro" id="IPR011990">
    <property type="entry name" value="TPR-like_helical_dom_sf"/>
</dbReference>
<evidence type="ECO:0000259" key="6">
    <source>
        <dbReference type="Pfam" id="PF07980"/>
    </source>
</evidence>
<organism evidence="8 9">
    <name type="scientific">Mucilaginibacter angelicae</name>
    <dbReference type="NCBI Taxonomy" id="869718"/>
    <lineage>
        <taxon>Bacteria</taxon>
        <taxon>Pseudomonadati</taxon>
        <taxon>Bacteroidota</taxon>
        <taxon>Sphingobacteriia</taxon>
        <taxon>Sphingobacteriales</taxon>
        <taxon>Sphingobacteriaceae</taxon>
        <taxon>Mucilaginibacter</taxon>
    </lineage>
</organism>
<dbReference type="RefSeq" id="WP_377025949.1">
    <property type="nucleotide sequence ID" value="NZ_JBHLTS010000078.1"/>
</dbReference>
<name>A0ABV6LFG5_9SPHI</name>
<comment type="similarity">
    <text evidence="2">Belongs to the SusD family.</text>
</comment>
<protein>
    <submittedName>
        <fullName evidence="8">RagB/SusD family nutrient uptake outer membrane protein</fullName>
    </submittedName>
</protein>
<dbReference type="Proteomes" id="UP001589828">
    <property type="component" value="Unassembled WGS sequence"/>
</dbReference>
<dbReference type="EMBL" id="JBHLTS010000078">
    <property type="protein sequence ID" value="MFC0518222.1"/>
    <property type="molecule type" value="Genomic_DNA"/>
</dbReference>
<dbReference type="CDD" id="cd08977">
    <property type="entry name" value="SusD"/>
    <property type="match status" value="1"/>
</dbReference>